<dbReference type="OMA" id="GTNYMGP"/>
<organism evidence="5 6">
    <name type="scientific">Botryotinia fuckeliana (strain B05.10)</name>
    <name type="common">Noble rot fungus</name>
    <name type="synonym">Botrytis cinerea</name>
    <dbReference type="NCBI Taxonomy" id="332648"/>
    <lineage>
        <taxon>Eukaryota</taxon>
        <taxon>Fungi</taxon>
        <taxon>Dikarya</taxon>
        <taxon>Ascomycota</taxon>
        <taxon>Pezizomycotina</taxon>
        <taxon>Leotiomycetes</taxon>
        <taxon>Helotiales</taxon>
        <taxon>Sclerotiniaceae</taxon>
        <taxon>Botrytis</taxon>
    </lineage>
</organism>
<evidence type="ECO:0000256" key="1">
    <source>
        <dbReference type="ARBA" id="ARBA00006484"/>
    </source>
</evidence>
<dbReference type="KEGG" id="bfu:BCIN_13g00130"/>
<keyword evidence="6" id="KW-1185">Reference proteome</keyword>
<reference evidence="5 6" key="3">
    <citation type="journal article" date="2017" name="Mol. Plant Pathol.">
        <title>A gapless genome sequence of the fungus Botrytis cinerea.</title>
        <authorList>
            <person name="Van Kan J.A."/>
            <person name="Stassen J.H."/>
            <person name="Mosbach A."/>
            <person name="Van Der Lee T.A."/>
            <person name="Faino L."/>
            <person name="Farmer A.D."/>
            <person name="Papasotiriou D.G."/>
            <person name="Zhou S."/>
            <person name="Seidl M.F."/>
            <person name="Cottam E."/>
            <person name="Edel D."/>
            <person name="Hahn M."/>
            <person name="Schwartz D.C."/>
            <person name="Dietrich R.A."/>
            <person name="Widdison S."/>
            <person name="Scalliet G."/>
        </authorList>
    </citation>
    <scope>NUCLEOTIDE SEQUENCE [LARGE SCALE GENOMIC DNA]</scope>
    <source>
        <strain evidence="5 6">B05.10</strain>
    </source>
</reference>
<dbReference type="Pfam" id="PF00106">
    <property type="entry name" value="adh_short"/>
    <property type="match status" value="1"/>
</dbReference>
<dbReference type="InterPro" id="IPR002347">
    <property type="entry name" value="SDR_fam"/>
</dbReference>
<keyword evidence="2" id="KW-0521">NADP</keyword>
<dbReference type="InterPro" id="IPR036291">
    <property type="entry name" value="NAD(P)-bd_dom_sf"/>
</dbReference>
<evidence type="ECO:0000313" key="5">
    <source>
        <dbReference type="EMBL" id="ATZ56165.1"/>
    </source>
</evidence>
<evidence type="ECO:0000256" key="3">
    <source>
        <dbReference type="ARBA" id="ARBA00023002"/>
    </source>
</evidence>
<evidence type="ECO:0000313" key="6">
    <source>
        <dbReference type="Proteomes" id="UP000001798"/>
    </source>
</evidence>
<dbReference type="OrthoDB" id="191139at2759"/>
<dbReference type="EMBL" id="CP009817">
    <property type="protein sequence ID" value="ATZ56165.1"/>
    <property type="molecule type" value="Genomic_DNA"/>
</dbReference>
<comment type="similarity">
    <text evidence="1 4">Belongs to the short-chain dehydrogenases/reductases (SDR) family.</text>
</comment>
<name>A0A384K005_BOTFB</name>
<keyword evidence="3" id="KW-0560">Oxidoreductase</keyword>
<dbReference type="Proteomes" id="UP000001798">
    <property type="component" value="Chromosome 13"/>
</dbReference>
<dbReference type="Gene3D" id="3.40.50.720">
    <property type="entry name" value="NAD(P)-binding Rossmann-like Domain"/>
    <property type="match status" value="1"/>
</dbReference>
<reference evidence="5 6" key="1">
    <citation type="journal article" date="2011" name="PLoS Genet.">
        <title>Genomic analysis of the necrotrophic fungal pathogens Sclerotinia sclerotiorum and Botrytis cinerea.</title>
        <authorList>
            <person name="Amselem J."/>
            <person name="Cuomo C.A."/>
            <person name="van Kan J.A."/>
            <person name="Viaud M."/>
            <person name="Benito E.P."/>
            <person name="Couloux A."/>
            <person name="Coutinho P.M."/>
            <person name="de Vries R.P."/>
            <person name="Dyer P.S."/>
            <person name="Fillinger S."/>
            <person name="Fournier E."/>
            <person name="Gout L."/>
            <person name="Hahn M."/>
            <person name="Kohn L."/>
            <person name="Lapalu N."/>
            <person name="Plummer K.M."/>
            <person name="Pradier J.M."/>
            <person name="Quevillon E."/>
            <person name="Sharon A."/>
            <person name="Simon A."/>
            <person name="ten Have A."/>
            <person name="Tudzynski B."/>
            <person name="Tudzynski P."/>
            <person name="Wincker P."/>
            <person name="Andrew M."/>
            <person name="Anthouard V."/>
            <person name="Beever R.E."/>
            <person name="Beffa R."/>
            <person name="Benoit I."/>
            <person name="Bouzid O."/>
            <person name="Brault B."/>
            <person name="Chen Z."/>
            <person name="Choquer M."/>
            <person name="Collemare J."/>
            <person name="Cotton P."/>
            <person name="Danchin E.G."/>
            <person name="Da Silva C."/>
            <person name="Gautier A."/>
            <person name="Giraud C."/>
            <person name="Giraud T."/>
            <person name="Gonzalez C."/>
            <person name="Grossetete S."/>
            <person name="Guldener U."/>
            <person name="Henrissat B."/>
            <person name="Howlett B.J."/>
            <person name="Kodira C."/>
            <person name="Kretschmer M."/>
            <person name="Lappartient A."/>
            <person name="Leroch M."/>
            <person name="Levis C."/>
            <person name="Mauceli E."/>
            <person name="Neuveglise C."/>
            <person name="Oeser B."/>
            <person name="Pearson M."/>
            <person name="Poulain J."/>
            <person name="Poussereau N."/>
            <person name="Quesneville H."/>
            <person name="Rascle C."/>
            <person name="Schumacher J."/>
            <person name="Segurens B."/>
            <person name="Sexton A."/>
            <person name="Silva E."/>
            <person name="Sirven C."/>
            <person name="Soanes D.M."/>
            <person name="Talbot N.J."/>
            <person name="Templeton M."/>
            <person name="Yandava C."/>
            <person name="Yarden O."/>
            <person name="Zeng Q."/>
            <person name="Rollins J.A."/>
            <person name="Lebrun M.H."/>
            <person name="Dickman M."/>
        </authorList>
    </citation>
    <scope>NUCLEOTIDE SEQUENCE [LARGE SCALE GENOMIC DNA]</scope>
    <source>
        <strain evidence="5 6">B05.10</strain>
    </source>
</reference>
<evidence type="ECO:0008006" key="7">
    <source>
        <dbReference type="Google" id="ProtNLM"/>
    </source>
</evidence>
<dbReference type="PANTHER" id="PTHR24320">
    <property type="entry name" value="RETINOL DEHYDROGENASE"/>
    <property type="match status" value="1"/>
</dbReference>
<dbReference type="GeneID" id="5425792"/>
<dbReference type="RefSeq" id="XP_001545339.1">
    <property type="nucleotide sequence ID" value="XM_001545289.2"/>
</dbReference>
<sequence>MGKKIPFDSNTDIPDLSGKVIIVTGGNSGLGKETVLQLAKHNPHLLYMGARSKAKAEEAIAEIKTTVPNANIKFLEIDISSLSSVKRGADAFLAENDRLDILVNNAGVMGLPPGLTEDGYESQFGTNHMGPALFTKLLLPTLQKTSLSPNADVRIVNISSEALKFGPPTGLVLAQNKTSLASLSGAQRYGQSKLANLYFSQILAKKYPNIKTNAIHPGMVRTGITTNTTNNYWYLSWVFAIGFKMFLLNIHDGAKPQLFAATGKKEVVKSGAFYFPGVSEWDGNAITKNSKLADELWNWTEAELKSKGY</sequence>
<evidence type="ECO:0000256" key="2">
    <source>
        <dbReference type="ARBA" id="ARBA00022857"/>
    </source>
</evidence>
<dbReference type="AlphaFoldDB" id="A0A384K005"/>
<dbReference type="PRINTS" id="PR00080">
    <property type="entry name" value="SDRFAMILY"/>
</dbReference>
<protein>
    <recommendedName>
        <fullName evidence="7">NAD(P)-binding protein</fullName>
    </recommendedName>
</protein>
<dbReference type="SUPFAM" id="SSF51735">
    <property type="entry name" value="NAD(P)-binding Rossmann-fold domains"/>
    <property type="match status" value="1"/>
</dbReference>
<evidence type="ECO:0000256" key="4">
    <source>
        <dbReference type="RuleBase" id="RU000363"/>
    </source>
</evidence>
<dbReference type="VEuPathDB" id="FungiDB:Bcin13g00130"/>
<accession>A0A384K005</accession>
<reference evidence="5 6" key="2">
    <citation type="journal article" date="2012" name="Eukaryot. Cell">
        <title>Genome update of Botrytis cinerea strains B05.10 and T4.</title>
        <authorList>
            <person name="Staats M."/>
            <person name="van Kan J.A."/>
        </authorList>
    </citation>
    <scope>NUCLEOTIDE SEQUENCE [LARGE SCALE GENOMIC DNA]</scope>
    <source>
        <strain evidence="5 6">B05.10</strain>
    </source>
</reference>
<gene>
    <name evidence="5" type="ORF">BCIN_13g00130</name>
</gene>
<proteinExistence type="inferred from homology"/>
<dbReference type="PANTHER" id="PTHR24320:SF282">
    <property type="entry name" value="WW DOMAIN-CONTAINING OXIDOREDUCTASE"/>
    <property type="match status" value="1"/>
</dbReference>
<dbReference type="PRINTS" id="PR00081">
    <property type="entry name" value="GDHRDH"/>
</dbReference>
<dbReference type="GO" id="GO:0016491">
    <property type="term" value="F:oxidoreductase activity"/>
    <property type="evidence" value="ECO:0007669"/>
    <property type="project" value="UniProtKB-KW"/>
</dbReference>